<evidence type="ECO:0000313" key="1">
    <source>
        <dbReference type="EMBL" id="KAI8027912.1"/>
    </source>
</evidence>
<comment type="caution">
    <text evidence="1">The sequence shown here is derived from an EMBL/GenBank/DDBJ whole genome shotgun (WGS) entry which is preliminary data.</text>
</comment>
<keyword evidence="2" id="KW-1185">Reference proteome</keyword>
<gene>
    <name evidence="1" type="ORF">LOK49_LG02G02641</name>
</gene>
<accession>A0ACC0ISL4</accession>
<evidence type="ECO:0000313" key="2">
    <source>
        <dbReference type="Proteomes" id="UP001060215"/>
    </source>
</evidence>
<dbReference type="Proteomes" id="UP001060215">
    <property type="component" value="Chromosome 3"/>
</dbReference>
<name>A0ACC0ISL4_9ERIC</name>
<dbReference type="EMBL" id="CM045760">
    <property type="protein sequence ID" value="KAI8027912.1"/>
    <property type="molecule type" value="Genomic_DNA"/>
</dbReference>
<sequence length="312" mass="33907">MANDAYRPPLELKLEESTDECVDSSYLCLIRKILTSKALNKQVVTRIILGVWKTRAEITISSWPENVFLFRFGSEEDRALVLQNAPCNSCKFVSREEGRQSRYGPELRTGNSQALASGEKTQGTIDEAPPSTTTTEASCPQPPPLLHSQGTETPVMQQSTTCGLQVGNETNMVRQSPTPPIIIDVPPIGLNPFGPPLTIVTTSGPSIVHSKMQSPTNSGPTYYVTEPTDSPTSQFSPQSSLSNHPSLPNWCDTPSLSPKPYDMPLCMEIPEVPEVLVSSAFNGLSLKRKAHEDSSLLPHPSKVSDVGAQAYV</sequence>
<proteinExistence type="predicted"/>
<protein>
    <submittedName>
        <fullName evidence="1">Uncharacterized protein</fullName>
    </submittedName>
</protein>
<reference evidence="1 2" key="1">
    <citation type="journal article" date="2022" name="Plant J.">
        <title>Chromosome-level genome of Camellia lanceoleosa provides a valuable resource for understanding genome evolution and self-incompatibility.</title>
        <authorList>
            <person name="Gong W."/>
            <person name="Xiao S."/>
            <person name="Wang L."/>
            <person name="Liao Z."/>
            <person name="Chang Y."/>
            <person name="Mo W."/>
            <person name="Hu G."/>
            <person name="Li W."/>
            <person name="Zhao G."/>
            <person name="Zhu H."/>
            <person name="Hu X."/>
            <person name="Ji K."/>
            <person name="Xiang X."/>
            <person name="Song Q."/>
            <person name="Yuan D."/>
            <person name="Jin S."/>
            <person name="Zhang L."/>
        </authorList>
    </citation>
    <scope>NUCLEOTIDE SEQUENCE [LARGE SCALE GENOMIC DNA]</scope>
    <source>
        <strain evidence="1">SQ_2022a</strain>
    </source>
</reference>
<organism evidence="1 2">
    <name type="scientific">Camellia lanceoleosa</name>
    <dbReference type="NCBI Taxonomy" id="1840588"/>
    <lineage>
        <taxon>Eukaryota</taxon>
        <taxon>Viridiplantae</taxon>
        <taxon>Streptophyta</taxon>
        <taxon>Embryophyta</taxon>
        <taxon>Tracheophyta</taxon>
        <taxon>Spermatophyta</taxon>
        <taxon>Magnoliopsida</taxon>
        <taxon>eudicotyledons</taxon>
        <taxon>Gunneridae</taxon>
        <taxon>Pentapetalae</taxon>
        <taxon>asterids</taxon>
        <taxon>Ericales</taxon>
        <taxon>Theaceae</taxon>
        <taxon>Camellia</taxon>
    </lineage>
</organism>